<sequence length="420" mass="44362">MPRGWVCSLLPALLLAVSLSAACKAAGPAAKVVPDFLDPQDAWEAANTNRRAAIGGPIDPQLSAESGSGTAVDSGPKAPLAVGESAGATALLSANVDRAITFKIVDAEYSAALDRVVAVSTGPSALKLMDPETSITEEIALSRVPTAVSVSPDGMYAAVGHDKFVTYISLPGKRIVREVAVTADVLDLVLAGNSWVYVFPRRDQWETIRALELTTGREVQHTGEEIYAGTLARLHPDGMAIYGANNGLSPSDIEKYDISAGAPAYKYDSPYHGNYAMCGNLWFSQDGASIFTRCGAVFRATTVRATDMTYTGNLKGISRIQALAHSGVTGLIAAAPQVQSTSNPSSAETEIRLYDAQLNQVIARQLPSFRDARGREVPGAGKHVFYSFDGSRIHVIAQAVTATPSIREFALASYGGSDLR</sequence>
<name>A0A938BM99_9BACT</name>
<dbReference type="Gene3D" id="2.130.10.10">
    <property type="entry name" value="YVTN repeat-like/Quinoprotein amine dehydrogenase"/>
    <property type="match status" value="1"/>
</dbReference>
<evidence type="ECO:0000256" key="2">
    <source>
        <dbReference type="SAM" id="SignalP"/>
    </source>
</evidence>
<dbReference type="PROSITE" id="PS51257">
    <property type="entry name" value="PROKAR_LIPOPROTEIN"/>
    <property type="match status" value="1"/>
</dbReference>
<protein>
    <recommendedName>
        <fullName evidence="5">Lipoprotein</fullName>
    </recommendedName>
</protein>
<reference evidence="3 4" key="1">
    <citation type="submission" date="2019-03" db="EMBL/GenBank/DDBJ databases">
        <title>Lake Tanganyika Metagenome-Assembled Genomes (MAGs).</title>
        <authorList>
            <person name="Tran P."/>
        </authorList>
    </citation>
    <scope>NUCLEOTIDE SEQUENCE [LARGE SCALE GENOMIC DNA]</scope>
    <source>
        <strain evidence="3">K_DeepCast_65m_m2_236</strain>
    </source>
</reference>
<dbReference type="InterPro" id="IPR015943">
    <property type="entry name" value="WD40/YVTN_repeat-like_dom_sf"/>
</dbReference>
<dbReference type="EMBL" id="VGJX01000110">
    <property type="protein sequence ID" value="MBM3274054.1"/>
    <property type="molecule type" value="Genomic_DNA"/>
</dbReference>
<accession>A0A938BM99</accession>
<feature type="region of interest" description="Disordered" evidence="1">
    <location>
        <begin position="54"/>
        <end position="77"/>
    </location>
</feature>
<dbReference type="InterPro" id="IPR011044">
    <property type="entry name" value="Quino_amine_DH_bsu"/>
</dbReference>
<evidence type="ECO:0008006" key="5">
    <source>
        <dbReference type="Google" id="ProtNLM"/>
    </source>
</evidence>
<feature type="chain" id="PRO_5037542830" description="Lipoprotein" evidence="2">
    <location>
        <begin position="22"/>
        <end position="420"/>
    </location>
</feature>
<evidence type="ECO:0000313" key="3">
    <source>
        <dbReference type="EMBL" id="MBM3274054.1"/>
    </source>
</evidence>
<comment type="caution">
    <text evidence="3">The sequence shown here is derived from an EMBL/GenBank/DDBJ whole genome shotgun (WGS) entry which is preliminary data.</text>
</comment>
<organism evidence="3 4">
    <name type="scientific">Candidatus Tanganyikabacteria bacterium</name>
    <dbReference type="NCBI Taxonomy" id="2961651"/>
    <lineage>
        <taxon>Bacteria</taxon>
        <taxon>Bacillati</taxon>
        <taxon>Candidatus Sericytochromatia</taxon>
        <taxon>Candidatus Tanganyikabacteria</taxon>
    </lineage>
</organism>
<dbReference type="Proteomes" id="UP000703893">
    <property type="component" value="Unassembled WGS sequence"/>
</dbReference>
<proteinExistence type="predicted"/>
<gene>
    <name evidence="3" type="ORF">FJZ00_02790</name>
</gene>
<dbReference type="AlphaFoldDB" id="A0A938BM99"/>
<evidence type="ECO:0000313" key="4">
    <source>
        <dbReference type="Proteomes" id="UP000703893"/>
    </source>
</evidence>
<evidence type="ECO:0000256" key="1">
    <source>
        <dbReference type="SAM" id="MobiDB-lite"/>
    </source>
</evidence>
<dbReference type="SUPFAM" id="SSF50969">
    <property type="entry name" value="YVTN repeat-like/Quinoprotein amine dehydrogenase"/>
    <property type="match status" value="1"/>
</dbReference>
<keyword evidence="2" id="KW-0732">Signal</keyword>
<feature type="signal peptide" evidence="2">
    <location>
        <begin position="1"/>
        <end position="21"/>
    </location>
</feature>